<dbReference type="KEGG" id="rca:Rcas_0725"/>
<dbReference type="PANTHER" id="PTHR43471">
    <property type="entry name" value="ABC TRANSPORTER PERMEASE"/>
    <property type="match status" value="1"/>
</dbReference>
<feature type="transmembrane region" description="Helical" evidence="1">
    <location>
        <begin position="127"/>
        <end position="151"/>
    </location>
</feature>
<feature type="transmembrane region" description="Helical" evidence="1">
    <location>
        <begin position="171"/>
        <end position="196"/>
    </location>
</feature>
<feature type="transmembrane region" description="Helical" evidence="1">
    <location>
        <begin position="83"/>
        <end position="106"/>
    </location>
</feature>
<feature type="transmembrane region" description="Helical" evidence="1">
    <location>
        <begin position="40"/>
        <end position="58"/>
    </location>
</feature>
<dbReference type="STRING" id="383372.Rcas_0725"/>
<dbReference type="PANTHER" id="PTHR43471:SF14">
    <property type="entry name" value="ABC-2 TYPE TRANSPORT SYSTEM PERMEASE PROTEIN"/>
    <property type="match status" value="1"/>
</dbReference>
<keyword evidence="1" id="KW-0812">Transmembrane</keyword>
<dbReference type="GO" id="GO:0140359">
    <property type="term" value="F:ABC-type transporter activity"/>
    <property type="evidence" value="ECO:0007669"/>
    <property type="project" value="InterPro"/>
</dbReference>
<dbReference type="OrthoDB" id="9795677at2"/>
<proteinExistence type="predicted"/>
<feature type="transmembrane region" description="Helical" evidence="1">
    <location>
        <begin position="300"/>
        <end position="321"/>
    </location>
</feature>
<keyword evidence="1" id="KW-1133">Transmembrane helix</keyword>
<keyword evidence="1" id="KW-0472">Membrane</keyword>
<dbReference type="Pfam" id="PF12679">
    <property type="entry name" value="ABC2_membrane_2"/>
    <property type="match status" value="1"/>
</dbReference>
<dbReference type="HOGENOM" id="CLU_068384_0_0_0"/>
<dbReference type="RefSeq" id="WP_012119276.1">
    <property type="nucleotide sequence ID" value="NC_009767.1"/>
</dbReference>
<organism evidence="2 3">
    <name type="scientific">Roseiflexus castenholzii (strain DSM 13941 / HLO8)</name>
    <dbReference type="NCBI Taxonomy" id="383372"/>
    <lineage>
        <taxon>Bacteria</taxon>
        <taxon>Bacillati</taxon>
        <taxon>Chloroflexota</taxon>
        <taxon>Chloroflexia</taxon>
        <taxon>Chloroflexales</taxon>
        <taxon>Roseiflexineae</taxon>
        <taxon>Roseiflexaceae</taxon>
        <taxon>Roseiflexus</taxon>
    </lineage>
</organism>
<dbReference type="GO" id="GO:0005886">
    <property type="term" value="C:plasma membrane"/>
    <property type="evidence" value="ECO:0007669"/>
    <property type="project" value="UniProtKB-SubCell"/>
</dbReference>
<evidence type="ECO:0000313" key="2">
    <source>
        <dbReference type="EMBL" id="ABU56846.1"/>
    </source>
</evidence>
<sequence length="328" mass="35339">MLRQPESLPLGRQREGSPWTGLWAVVAKEMADYLTSARMLILEALIVLTATGTVYAASQSLRDGAGGDTFLFLQLFTTAREPLPAFVGFLGLLVPLLGIALAFDSVNGEFNQRTISKVLAQPIYRDALLFGKFLAGLGALALTLTAIWLLIVGMGLVRLGVPPDGEEVVRSLWFLLVTIFYGGVWLALAMLFSIVFRQPATAALAAIAVWLFFTAFWGIIASLLANLLRPVPPGDPLALIDQVQLELALARISPNTLFTEVALATLNPTVRSLGIILPIQLHGAVLGTPLPATQSMLLTWPHATGLIAATIVLFALGYVLFQRQEIRA</sequence>
<dbReference type="eggNOG" id="COG1277">
    <property type="taxonomic scope" value="Bacteria"/>
</dbReference>
<dbReference type="AlphaFoldDB" id="A7NH99"/>
<protein>
    <submittedName>
        <fullName evidence="2">ABC-type transport system involved in multi-copper enzyme maturation permease component-like protein</fullName>
    </submittedName>
</protein>
<reference evidence="2 3" key="1">
    <citation type="submission" date="2007-08" db="EMBL/GenBank/DDBJ databases">
        <title>Complete sequence of Roseiflexus castenholzii DSM 13941.</title>
        <authorList>
            <consortium name="US DOE Joint Genome Institute"/>
            <person name="Copeland A."/>
            <person name="Lucas S."/>
            <person name="Lapidus A."/>
            <person name="Barry K."/>
            <person name="Glavina del Rio T."/>
            <person name="Dalin E."/>
            <person name="Tice H."/>
            <person name="Pitluck S."/>
            <person name="Thompson L.S."/>
            <person name="Brettin T."/>
            <person name="Bruce D."/>
            <person name="Detter J.C."/>
            <person name="Han C."/>
            <person name="Tapia R."/>
            <person name="Schmutz J."/>
            <person name="Larimer F."/>
            <person name="Land M."/>
            <person name="Hauser L."/>
            <person name="Kyrpides N."/>
            <person name="Mikhailova N."/>
            <person name="Bryant D.A."/>
            <person name="Hanada S."/>
            <person name="Tsukatani Y."/>
            <person name="Richardson P."/>
        </authorList>
    </citation>
    <scope>NUCLEOTIDE SEQUENCE [LARGE SCALE GENOMIC DNA]</scope>
    <source>
        <strain evidence="3">DSM 13941 / HLO8</strain>
    </source>
</reference>
<keyword evidence="3" id="KW-1185">Reference proteome</keyword>
<accession>A7NH99</accession>
<gene>
    <name evidence="2" type="ordered locus">Rcas_0725</name>
</gene>
<dbReference type="EMBL" id="CP000804">
    <property type="protein sequence ID" value="ABU56846.1"/>
    <property type="molecule type" value="Genomic_DNA"/>
</dbReference>
<name>A7NH99_ROSCS</name>
<feature type="transmembrane region" description="Helical" evidence="1">
    <location>
        <begin position="203"/>
        <end position="225"/>
    </location>
</feature>
<dbReference type="Proteomes" id="UP000000263">
    <property type="component" value="Chromosome"/>
</dbReference>
<evidence type="ECO:0000256" key="1">
    <source>
        <dbReference type="SAM" id="Phobius"/>
    </source>
</evidence>
<evidence type="ECO:0000313" key="3">
    <source>
        <dbReference type="Proteomes" id="UP000000263"/>
    </source>
</evidence>